<keyword evidence="1" id="KW-0378">Hydrolase</keyword>
<dbReference type="Proteomes" id="UP000319976">
    <property type="component" value="Chromosome"/>
</dbReference>
<reference evidence="3 4" key="1">
    <citation type="submission" date="2019-02" db="EMBL/GenBank/DDBJ databases">
        <title>Deep-cultivation of Planctomycetes and their phenomic and genomic characterization uncovers novel biology.</title>
        <authorList>
            <person name="Wiegand S."/>
            <person name="Jogler M."/>
            <person name="Boedeker C."/>
            <person name="Pinto D."/>
            <person name="Vollmers J."/>
            <person name="Rivas-Marin E."/>
            <person name="Kohn T."/>
            <person name="Peeters S.H."/>
            <person name="Heuer A."/>
            <person name="Rast P."/>
            <person name="Oberbeckmann S."/>
            <person name="Bunk B."/>
            <person name="Jeske O."/>
            <person name="Meyerdierks A."/>
            <person name="Storesund J.E."/>
            <person name="Kallscheuer N."/>
            <person name="Luecker S."/>
            <person name="Lage O.M."/>
            <person name="Pohl T."/>
            <person name="Merkel B.J."/>
            <person name="Hornburger P."/>
            <person name="Mueller R.-W."/>
            <person name="Bruemmer F."/>
            <person name="Labrenz M."/>
            <person name="Spormann A.M."/>
            <person name="Op den Camp H."/>
            <person name="Overmann J."/>
            <person name="Amann R."/>
            <person name="Jetten M.S.M."/>
            <person name="Mascher T."/>
            <person name="Medema M.H."/>
            <person name="Devos D.P."/>
            <person name="Kaster A.-K."/>
            <person name="Ovreas L."/>
            <person name="Rohde M."/>
            <person name="Galperin M.Y."/>
            <person name="Jogler C."/>
        </authorList>
    </citation>
    <scope>NUCLEOTIDE SEQUENCE [LARGE SCALE GENOMIC DNA]</scope>
    <source>
        <strain evidence="3 4">V22</strain>
    </source>
</reference>
<dbReference type="OrthoDB" id="285989at2"/>
<sequence length="127" mass="14577">MTPHIIRLAGPWEWSTQQNRTVKPARVILPQTGQFPWNSDFGAIELTREFGCPTNLDNEEVWLVFDGCEAGATVFLNDRPLGEITCDVFRCEVREQLQERNRLRLEFDSAAGVPFKDVRLEIVEQAE</sequence>
<organism evidence="3 4">
    <name type="scientific">Calycomorphotria hydatis</name>
    <dbReference type="NCBI Taxonomy" id="2528027"/>
    <lineage>
        <taxon>Bacteria</taxon>
        <taxon>Pseudomonadati</taxon>
        <taxon>Planctomycetota</taxon>
        <taxon>Planctomycetia</taxon>
        <taxon>Planctomycetales</taxon>
        <taxon>Planctomycetaceae</taxon>
        <taxon>Calycomorphotria</taxon>
    </lineage>
</organism>
<dbReference type="Gene3D" id="2.60.120.260">
    <property type="entry name" value="Galactose-binding domain-like"/>
    <property type="match status" value="1"/>
</dbReference>
<accession>A0A517TC64</accession>
<name>A0A517TC64_9PLAN</name>
<evidence type="ECO:0000259" key="2">
    <source>
        <dbReference type="Pfam" id="PF22666"/>
    </source>
</evidence>
<evidence type="ECO:0000313" key="4">
    <source>
        <dbReference type="Proteomes" id="UP000319976"/>
    </source>
</evidence>
<protein>
    <recommendedName>
        <fullName evidence="2">Beta-mannosidase-like galactose-binding domain-containing protein</fullName>
    </recommendedName>
</protein>
<proteinExistence type="predicted"/>
<dbReference type="InterPro" id="IPR008979">
    <property type="entry name" value="Galactose-bd-like_sf"/>
</dbReference>
<evidence type="ECO:0000256" key="1">
    <source>
        <dbReference type="ARBA" id="ARBA00022801"/>
    </source>
</evidence>
<dbReference type="SUPFAM" id="SSF49785">
    <property type="entry name" value="Galactose-binding domain-like"/>
    <property type="match status" value="1"/>
</dbReference>
<dbReference type="Pfam" id="PF22666">
    <property type="entry name" value="Glyco_hydro_2_N2"/>
    <property type="match status" value="1"/>
</dbReference>
<dbReference type="KEGG" id="chya:V22_32310"/>
<evidence type="ECO:0000313" key="3">
    <source>
        <dbReference type="EMBL" id="QDT65967.1"/>
    </source>
</evidence>
<gene>
    <name evidence="3" type="ORF">V22_32310</name>
</gene>
<dbReference type="GO" id="GO:0004553">
    <property type="term" value="F:hydrolase activity, hydrolyzing O-glycosyl compounds"/>
    <property type="evidence" value="ECO:0007669"/>
    <property type="project" value="UniProtKB-ARBA"/>
</dbReference>
<dbReference type="RefSeq" id="WP_145264680.1">
    <property type="nucleotide sequence ID" value="NZ_CP036316.1"/>
</dbReference>
<feature type="domain" description="Beta-mannosidase-like galactose-binding" evidence="2">
    <location>
        <begin position="46"/>
        <end position="110"/>
    </location>
</feature>
<keyword evidence="4" id="KW-1185">Reference proteome</keyword>
<dbReference type="AlphaFoldDB" id="A0A517TC64"/>
<dbReference type="InterPro" id="IPR054593">
    <property type="entry name" value="Beta-mannosidase-like_N2"/>
</dbReference>
<dbReference type="EMBL" id="CP036316">
    <property type="protein sequence ID" value="QDT65967.1"/>
    <property type="molecule type" value="Genomic_DNA"/>
</dbReference>